<dbReference type="EMBL" id="PDUG01000001">
    <property type="protein sequence ID" value="PIC51089.1"/>
    <property type="molecule type" value="Genomic_DNA"/>
</dbReference>
<keyword evidence="5" id="KW-1185">Reference proteome</keyword>
<proteinExistence type="predicted"/>
<feature type="region of interest" description="Disordered" evidence="2">
    <location>
        <begin position="212"/>
        <end position="574"/>
    </location>
</feature>
<feature type="compositionally biased region" description="Basic and acidic residues" evidence="2">
    <location>
        <begin position="318"/>
        <end position="338"/>
    </location>
</feature>
<sequence length="574" mass="63069">MASEYFSSLQYIWLNIVFFVFSLFLFAVCLYACLFVRWVYKRRLRQKTDEMIDAYKDEEQKRKEMELNLKRQELEFPEKKKKSTSKPRKIHIVTKPCNHTTQKNELIVKTVNEGPSDEVICSPTGQQPQKYQNPQILNPQALQQQQFQPQYVLVPVEMLRNTKKVKRSSGIPANFDPSLLNHQDHTIVESVGTQTSDRLLLSNETDLEKKTSEDWLSGFDERDGEKIDVDEECQEQNSERCMRRRRDWEDRKAHQPVDSDETRVSMESDAPPSPPKDDDSSSGVTSSGVTSSGVTSSGTQPNPTSSSDPKTSASSGVDGKDQGNNDSDDQKGANDDRGSRHKRSSPKRSPPGSGTPGSGVNGSNGSNAAPGSGQSDTTGPPPPPPPPEAPRRSPPKPYNGSDGYGGAYGPSGTKGSSPPKPKNPGASKDHENGSKDQNESKDLKRSEDPKDPKDSKDSKDSKDHQKPPNEDKSYVASQYIGQPGENISNVPPPPPPPKSSSPAGRASIFPYFIDPKAPSASVSTSKASSKYTDPELVPTDSSCALYRQKRKKMPEDSAKIYTATPKTPKSGPKN</sequence>
<feature type="compositionally biased region" description="Pro residues" evidence="2">
    <location>
        <begin position="379"/>
        <end position="388"/>
    </location>
</feature>
<feature type="compositionally biased region" description="Low complexity" evidence="2">
    <location>
        <begin position="281"/>
        <end position="315"/>
    </location>
</feature>
<dbReference type="AlphaFoldDB" id="A0A2G5VH09"/>
<keyword evidence="3" id="KW-1133">Transmembrane helix</keyword>
<feature type="coiled-coil region" evidence="1">
    <location>
        <begin position="41"/>
        <end position="82"/>
    </location>
</feature>
<gene>
    <name evidence="4" type="primary">Cni-M05B5.3</name>
    <name evidence="4" type="synonym">Cnig_chr_I.g1741</name>
    <name evidence="4" type="ORF">B9Z55_001741</name>
</gene>
<keyword evidence="1" id="KW-0175">Coiled coil</keyword>
<reference evidence="5" key="1">
    <citation type="submission" date="2017-10" db="EMBL/GenBank/DDBJ databases">
        <title>Rapid genome shrinkage in a self-fertile nematode reveals novel sperm competition proteins.</title>
        <authorList>
            <person name="Yin D."/>
            <person name="Schwarz E.M."/>
            <person name="Thomas C.G."/>
            <person name="Felde R.L."/>
            <person name="Korf I.F."/>
            <person name="Cutter A.D."/>
            <person name="Schartner C.M."/>
            <person name="Ralston E.J."/>
            <person name="Meyer B.J."/>
            <person name="Haag E.S."/>
        </authorList>
    </citation>
    <scope>NUCLEOTIDE SEQUENCE [LARGE SCALE GENOMIC DNA]</scope>
    <source>
        <strain evidence="5">JU1422</strain>
    </source>
</reference>
<feature type="compositionally biased region" description="Pro residues" evidence="2">
    <location>
        <begin position="490"/>
        <end position="499"/>
    </location>
</feature>
<dbReference type="OrthoDB" id="5865339at2759"/>
<evidence type="ECO:0000313" key="4">
    <source>
        <dbReference type="EMBL" id="PIC51089.1"/>
    </source>
</evidence>
<dbReference type="STRING" id="1611254.A0A2G5VH09"/>
<feature type="compositionally biased region" description="Basic and acidic residues" evidence="2">
    <location>
        <begin position="237"/>
        <end position="266"/>
    </location>
</feature>
<name>A0A2G5VH09_9PELO</name>
<feature type="compositionally biased region" description="Low complexity" evidence="2">
    <location>
        <begin position="516"/>
        <end position="530"/>
    </location>
</feature>
<comment type="caution">
    <text evidence="4">The sequence shown here is derived from an EMBL/GenBank/DDBJ whole genome shotgun (WGS) entry which is preliminary data.</text>
</comment>
<accession>A0A2G5VH09</accession>
<dbReference type="Proteomes" id="UP000230233">
    <property type="component" value="Chromosome I"/>
</dbReference>
<feature type="compositionally biased region" description="Basic and acidic residues" evidence="2">
    <location>
        <begin position="212"/>
        <end position="227"/>
    </location>
</feature>
<evidence type="ECO:0000256" key="3">
    <source>
        <dbReference type="SAM" id="Phobius"/>
    </source>
</evidence>
<organism evidence="4 5">
    <name type="scientific">Caenorhabditis nigoni</name>
    <dbReference type="NCBI Taxonomy" id="1611254"/>
    <lineage>
        <taxon>Eukaryota</taxon>
        <taxon>Metazoa</taxon>
        <taxon>Ecdysozoa</taxon>
        <taxon>Nematoda</taxon>
        <taxon>Chromadorea</taxon>
        <taxon>Rhabditida</taxon>
        <taxon>Rhabditina</taxon>
        <taxon>Rhabditomorpha</taxon>
        <taxon>Rhabditoidea</taxon>
        <taxon>Rhabditidae</taxon>
        <taxon>Peloderinae</taxon>
        <taxon>Caenorhabditis</taxon>
    </lineage>
</organism>
<feature type="compositionally biased region" description="Basic and acidic residues" evidence="2">
    <location>
        <begin position="427"/>
        <end position="473"/>
    </location>
</feature>
<evidence type="ECO:0000256" key="1">
    <source>
        <dbReference type="SAM" id="Coils"/>
    </source>
</evidence>
<evidence type="ECO:0000256" key="2">
    <source>
        <dbReference type="SAM" id="MobiDB-lite"/>
    </source>
</evidence>
<feature type="compositionally biased region" description="Low complexity" evidence="2">
    <location>
        <begin position="363"/>
        <end position="373"/>
    </location>
</feature>
<feature type="compositionally biased region" description="Polar residues" evidence="2">
    <location>
        <begin position="475"/>
        <end position="489"/>
    </location>
</feature>
<keyword evidence="3" id="KW-0812">Transmembrane</keyword>
<feature type="transmembrane region" description="Helical" evidence="3">
    <location>
        <begin position="12"/>
        <end position="40"/>
    </location>
</feature>
<keyword evidence="3" id="KW-0472">Membrane</keyword>
<protein>
    <submittedName>
        <fullName evidence="4">Uncharacterized protein</fullName>
    </submittedName>
</protein>
<evidence type="ECO:0000313" key="5">
    <source>
        <dbReference type="Proteomes" id="UP000230233"/>
    </source>
</evidence>